<dbReference type="PANTHER" id="PTHR13071">
    <property type="entry name" value="MITOCHONDRIAL 28S RIBOSOMAL PROTEIN S22"/>
    <property type="match status" value="1"/>
</dbReference>
<name>Q4RCD9_TETNG</name>
<feature type="non-terminal residue" evidence="1">
    <location>
        <position position="77"/>
    </location>
</feature>
<proteinExistence type="predicted"/>
<dbReference type="KEGG" id="tng:GSTEN00000289G001"/>
<dbReference type="OrthoDB" id="10052321at2759"/>
<protein>
    <submittedName>
        <fullName evidence="1">(spotted green pufferfish) hypothetical protein</fullName>
    </submittedName>
</protein>
<comment type="caution">
    <text evidence="1">The sequence shown here is derived from an EMBL/GenBank/DDBJ whole genome shotgun (WGS) entry which is preliminary data.</text>
</comment>
<feature type="non-terminal residue" evidence="1">
    <location>
        <position position="1"/>
    </location>
</feature>
<dbReference type="GO" id="GO:0005763">
    <property type="term" value="C:mitochondrial small ribosomal subunit"/>
    <property type="evidence" value="ECO:0007669"/>
    <property type="project" value="TreeGrafter"/>
</dbReference>
<dbReference type="PANTHER" id="PTHR13071:SF4">
    <property type="entry name" value="SMALL RIBOSOMAL SUBUNIT PROTEIN MS22"/>
    <property type="match status" value="1"/>
</dbReference>
<dbReference type="EMBL" id="CAAE01019142">
    <property type="protein sequence ID" value="CAG13944.1"/>
    <property type="molecule type" value="Genomic_DNA"/>
</dbReference>
<dbReference type="GO" id="GO:0003735">
    <property type="term" value="F:structural constituent of ribosome"/>
    <property type="evidence" value="ECO:0007669"/>
    <property type="project" value="TreeGrafter"/>
</dbReference>
<accession>Q4RCD9</accession>
<organism evidence="1">
    <name type="scientific">Tetraodon nigroviridis</name>
    <name type="common">Spotted green pufferfish</name>
    <name type="synonym">Chelonodon nigroviridis</name>
    <dbReference type="NCBI Taxonomy" id="99883"/>
    <lineage>
        <taxon>Eukaryota</taxon>
        <taxon>Metazoa</taxon>
        <taxon>Chordata</taxon>
        <taxon>Craniata</taxon>
        <taxon>Vertebrata</taxon>
        <taxon>Euteleostomi</taxon>
        <taxon>Actinopterygii</taxon>
        <taxon>Neopterygii</taxon>
        <taxon>Teleostei</taxon>
        <taxon>Neoteleostei</taxon>
        <taxon>Acanthomorphata</taxon>
        <taxon>Eupercaria</taxon>
        <taxon>Tetraodontiformes</taxon>
        <taxon>Tetradontoidea</taxon>
        <taxon>Tetraodontidae</taxon>
        <taxon>Tetraodon</taxon>
    </lineage>
</organism>
<dbReference type="AlphaFoldDB" id="Q4RCD9"/>
<sequence length="77" mass="9224">ERFIVVREPSGVLRKATWEERDRLVQVYFPKQGRQLKAPLIFQEDNLKMVFSQDHHEHVLNLCLVQFEPDSAEYIRV</sequence>
<gene>
    <name evidence="1" type="ORF">GSTENG00000289001</name>
</gene>
<evidence type="ECO:0000313" key="1">
    <source>
        <dbReference type="EMBL" id="CAG13944.1"/>
    </source>
</evidence>
<dbReference type="InterPro" id="IPR019374">
    <property type="entry name" value="Ribosomal_mS22"/>
</dbReference>
<dbReference type="Pfam" id="PF10245">
    <property type="entry name" value="MRP-S22"/>
    <property type="match status" value="1"/>
</dbReference>
<reference evidence="1" key="2">
    <citation type="submission" date="2004-02" db="EMBL/GenBank/DDBJ databases">
        <authorList>
            <consortium name="Genoscope"/>
            <consortium name="Whitehead Institute Centre for Genome Research"/>
        </authorList>
    </citation>
    <scope>NUCLEOTIDE SEQUENCE</scope>
</reference>
<reference evidence="1" key="1">
    <citation type="journal article" date="2004" name="Nature">
        <title>Genome duplication in the teleost fish Tetraodon nigroviridis reveals the early vertebrate proto-karyotype.</title>
        <authorList>
            <person name="Jaillon O."/>
            <person name="Aury J.-M."/>
            <person name="Brunet F."/>
            <person name="Petit J.-L."/>
            <person name="Stange-Thomann N."/>
            <person name="Mauceli E."/>
            <person name="Bouneau L."/>
            <person name="Fischer C."/>
            <person name="Ozouf-Costaz C."/>
            <person name="Bernot A."/>
            <person name="Nicaud S."/>
            <person name="Jaffe D."/>
            <person name="Fisher S."/>
            <person name="Lutfalla G."/>
            <person name="Dossat C."/>
            <person name="Segurens B."/>
            <person name="Dasilva C."/>
            <person name="Salanoubat M."/>
            <person name="Levy M."/>
            <person name="Boudet N."/>
            <person name="Castellano S."/>
            <person name="Anthouard V."/>
            <person name="Jubin C."/>
            <person name="Castelli V."/>
            <person name="Katinka M."/>
            <person name="Vacherie B."/>
            <person name="Biemont C."/>
            <person name="Skalli Z."/>
            <person name="Cattolico L."/>
            <person name="Poulain J."/>
            <person name="De Berardinis V."/>
            <person name="Cruaud C."/>
            <person name="Duprat S."/>
            <person name="Brottier P."/>
            <person name="Coutanceau J.-P."/>
            <person name="Gouzy J."/>
            <person name="Parra G."/>
            <person name="Lardier G."/>
            <person name="Chapple C."/>
            <person name="McKernan K.J."/>
            <person name="McEwan P."/>
            <person name="Bosak S."/>
            <person name="Kellis M."/>
            <person name="Volff J.-N."/>
            <person name="Guigo R."/>
            <person name="Zody M.C."/>
            <person name="Mesirov J."/>
            <person name="Lindblad-Toh K."/>
            <person name="Birren B."/>
            <person name="Nusbaum C."/>
            <person name="Kahn D."/>
            <person name="Robinson-Rechavi M."/>
            <person name="Laudet V."/>
            <person name="Schachter V."/>
            <person name="Quetier F."/>
            <person name="Saurin W."/>
            <person name="Scarpelli C."/>
            <person name="Wincker P."/>
            <person name="Lander E.S."/>
            <person name="Weissenbach J."/>
            <person name="Roest Crollius H."/>
        </authorList>
    </citation>
    <scope>NUCLEOTIDE SEQUENCE [LARGE SCALE GENOMIC DNA]</scope>
</reference>